<keyword evidence="2" id="KW-1185">Reference proteome</keyword>
<protein>
    <submittedName>
        <fullName evidence="1">Uncharacterized protein</fullName>
    </submittedName>
</protein>
<proteinExistence type="predicted"/>
<accession>A0ABR1XRS6</accession>
<evidence type="ECO:0000313" key="1">
    <source>
        <dbReference type="EMBL" id="KAK8164250.1"/>
    </source>
</evidence>
<reference evidence="1 2" key="1">
    <citation type="journal article" date="2022" name="G3 (Bethesda)">
        <title>Enemy or ally: a genomic approach to elucidate the lifestyle of Phyllosticta citrichinaensis.</title>
        <authorList>
            <person name="Buijs V.A."/>
            <person name="Groenewald J.Z."/>
            <person name="Haridas S."/>
            <person name="LaButti K.M."/>
            <person name="Lipzen A."/>
            <person name="Martin F.M."/>
            <person name="Barry K."/>
            <person name="Grigoriev I.V."/>
            <person name="Crous P.W."/>
            <person name="Seidl M.F."/>
        </authorList>
    </citation>
    <scope>NUCLEOTIDE SEQUENCE [LARGE SCALE GENOMIC DNA]</scope>
    <source>
        <strain evidence="1 2">CBS 129764</strain>
    </source>
</reference>
<gene>
    <name evidence="1" type="ORF">IWX90DRAFT_253238</name>
</gene>
<comment type="caution">
    <text evidence="1">The sequence shown here is derived from an EMBL/GenBank/DDBJ whole genome shotgun (WGS) entry which is preliminary data.</text>
</comment>
<organism evidence="1 2">
    <name type="scientific">Phyllosticta citrichinensis</name>
    <dbReference type="NCBI Taxonomy" id="1130410"/>
    <lineage>
        <taxon>Eukaryota</taxon>
        <taxon>Fungi</taxon>
        <taxon>Dikarya</taxon>
        <taxon>Ascomycota</taxon>
        <taxon>Pezizomycotina</taxon>
        <taxon>Dothideomycetes</taxon>
        <taxon>Dothideomycetes incertae sedis</taxon>
        <taxon>Botryosphaeriales</taxon>
        <taxon>Phyllostictaceae</taxon>
        <taxon>Phyllosticta</taxon>
    </lineage>
</organism>
<dbReference type="EMBL" id="JBBWUH010000006">
    <property type="protein sequence ID" value="KAK8164250.1"/>
    <property type="molecule type" value="Genomic_DNA"/>
</dbReference>
<evidence type="ECO:0000313" key="2">
    <source>
        <dbReference type="Proteomes" id="UP001456524"/>
    </source>
</evidence>
<dbReference type="Proteomes" id="UP001456524">
    <property type="component" value="Unassembled WGS sequence"/>
</dbReference>
<name>A0ABR1XRS6_9PEZI</name>
<sequence length="223" mass="24903">MHGWTGWTEDWEACARESLSRRTDPGFLLQSLSIDAASVSLPSFLSLLSPLPSSLCQKFHTTIPLGRTRGTRTLSHSRSLTLSLSLCLLSSFLPLLARARQSVSEPVHRPHTCHSHKANLTTQISWQATVPDTRALDIRWDWTGLDGLDMGGNEREELSHFSRFITTRYHHHDDDDDSPALLPTSPSLLARIRSCGRQDDVVRGRTSGRSAEWQADVLLVVNV</sequence>